<dbReference type="SUPFAM" id="SSF52833">
    <property type="entry name" value="Thioredoxin-like"/>
    <property type="match status" value="1"/>
</dbReference>
<accession>A0ABU9QIU9</accession>
<protein>
    <submittedName>
        <fullName evidence="1">DUF1223 domain-containing protein</fullName>
    </submittedName>
</protein>
<reference evidence="1 2" key="1">
    <citation type="submission" date="2024-01" db="EMBL/GenBank/DDBJ databases">
        <title>The diversity of rhizobia nodulating Mimosa spp. in eleven states of Brazil covering several biomes is determined by host plant, location, and edaphic factors.</title>
        <authorList>
            <person name="Rouws L."/>
            <person name="Barauna A."/>
            <person name="Beukes C."/>
            <person name="De Faria S.M."/>
            <person name="Gross E."/>
            <person name="Dos Reis Junior F.B."/>
            <person name="Simon M."/>
            <person name="Maluk M."/>
            <person name="Odee D.W."/>
            <person name="Kenicer G."/>
            <person name="Young J.P.W."/>
            <person name="Reis V.M."/>
            <person name="Zilli J."/>
            <person name="James E.K."/>
        </authorList>
    </citation>
    <scope>NUCLEOTIDE SEQUENCE [LARGE SCALE GENOMIC DNA]</scope>
    <source>
        <strain evidence="1 2">JPY77</strain>
    </source>
</reference>
<dbReference type="InterPro" id="IPR036249">
    <property type="entry name" value="Thioredoxin-like_sf"/>
</dbReference>
<dbReference type="RefSeq" id="WP_201652627.1">
    <property type="nucleotide sequence ID" value="NZ_CAJHCS010000016.1"/>
</dbReference>
<organism evidence="1 2">
    <name type="scientific">Paraburkholderia sabiae</name>
    <dbReference type="NCBI Taxonomy" id="273251"/>
    <lineage>
        <taxon>Bacteria</taxon>
        <taxon>Pseudomonadati</taxon>
        <taxon>Pseudomonadota</taxon>
        <taxon>Betaproteobacteria</taxon>
        <taxon>Burkholderiales</taxon>
        <taxon>Burkholderiaceae</taxon>
        <taxon>Paraburkholderia</taxon>
    </lineage>
</organism>
<name>A0ABU9QIU9_9BURK</name>
<dbReference type="Proteomes" id="UP001494588">
    <property type="component" value="Unassembled WGS sequence"/>
</dbReference>
<dbReference type="InterPro" id="IPR010634">
    <property type="entry name" value="DUF1223"/>
</dbReference>
<evidence type="ECO:0000313" key="2">
    <source>
        <dbReference type="Proteomes" id="UP001494588"/>
    </source>
</evidence>
<sequence>MVIDSKAEVVGSNRTVANSAIDHAKQVAVMAAAVSATRENHSVSVFIGPGSGRARVLLAGYDGRDVTPVQRDENADHALAESNVVRGLATIDEWLGAALALSTNAINGEHLAVPLEADDGAIIGATLVGDVSVMLMH</sequence>
<proteinExistence type="predicted"/>
<dbReference type="EMBL" id="JAZHGC010000024">
    <property type="protein sequence ID" value="MEM5289208.1"/>
    <property type="molecule type" value="Genomic_DNA"/>
</dbReference>
<dbReference type="Pfam" id="PF06764">
    <property type="entry name" value="DUF1223"/>
    <property type="match status" value="1"/>
</dbReference>
<keyword evidence="2" id="KW-1185">Reference proteome</keyword>
<gene>
    <name evidence="1" type="ORF">V4C55_26095</name>
</gene>
<comment type="caution">
    <text evidence="1">The sequence shown here is derived from an EMBL/GenBank/DDBJ whole genome shotgun (WGS) entry which is preliminary data.</text>
</comment>
<evidence type="ECO:0000313" key="1">
    <source>
        <dbReference type="EMBL" id="MEM5289208.1"/>
    </source>
</evidence>